<name>A0A975G354_9CAUL</name>
<accession>A0A975G354</accession>
<keyword evidence="3" id="KW-0804">Transcription</keyword>
<dbReference type="GO" id="GO:0003700">
    <property type="term" value="F:DNA-binding transcription factor activity"/>
    <property type="evidence" value="ECO:0007669"/>
    <property type="project" value="TreeGrafter"/>
</dbReference>
<reference evidence="6" key="1">
    <citation type="submission" date="2021-04" db="EMBL/GenBank/DDBJ databases">
        <title>The complete genome sequence of Caulobacter sp. S6.</title>
        <authorList>
            <person name="Tang Y."/>
            <person name="Ouyang W."/>
            <person name="Liu Q."/>
            <person name="Huang B."/>
            <person name="Guo Z."/>
            <person name="Lei P."/>
        </authorList>
    </citation>
    <scope>NUCLEOTIDE SEQUENCE</scope>
    <source>
        <strain evidence="6">S6</strain>
    </source>
</reference>
<dbReference type="InterPro" id="IPR050109">
    <property type="entry name" value="HTH-type_TetR-like_transc_reg"/>
</dbReference>
<protein>
    <submittedName>
        <fullName evidence="6">TetR/AcrR family transcriptional regulator</fullName>
    </submittedName>
</protein>
<dbReference type="Gene3D" id="1.10.357.10">
    <property type="entry name" value="Tetracycline Repressor, domain 2"/>
    <property type="match status" value="1"/>
</dbReference>
<feature type="domain" description="HTH tetR-type" evidence="5">
    <location>
        <begin position="20"/>
        <end position="80"/>
    </location>
</feature>
<evidence type="ECO:0000313" key="6">
    <source>
        <dbReference type="EMBL" id="QUD89826.1"/>
    </source>
</evidence>
<dbReference type="RefSeq" id="WP_211939878.1">
    <property type="nucleotide sequence ID" value="NZ_CP073078.1"/>
</dbReference>
<evidence type="ECO:0000313" key="7">
    <source>
        <dbReference type="Proteomes" id="UP000676409"/>
    </source>
</evidence>
<dbReference type="AlphaFoldDB" id="A0A975G354"/>
<gene>
    <name evidence="6" type="ORF">KCG34_08135</name>
</gene>
<proteinExistence type="predicted"/>
<dbReference type="Proteomes" id="UP000676409">
    <property type="component" value="Chromosome"/>
</dbReference>
<keyword evidence="2 4" id="KW-0238">DNA-binding</keyword>
<dbReference type="InterPro" id="IPR009057">
    <property type="entry name" value="Homeodomain-like_sf"/>
</dbReference>
<dbReference type="PANTHER" id="PTHR30055">
    <property type="entry name" value="HTH-TYPE TRANSCRIPTIONAL REGULATOR RUTR"/>
    <property type="match status" value="1"/>
</dbReference>
<evidence type="ECO:0000259" key="5">
    <source>
        <dbReference type="PROSITE" id="PS50977"/>
    </source>
</evidence>
<dbReference type="PROSITE" id="PS50977">
    <property type="entry name" value="HTH_TETR_2"/>
    <property type="match status" value="1"/>
</dbReference>
<evidence type="ECO:0000256" key="2">
    <source>
        <dbReference type="ARBA" id="ARBA00023125"/>
    </source>
</evidence>
<dbReference type="GO" id="GO:0000976">
    <property type="term" value="F:transcription cis-regulatory region binding"/>
    <property type="evidence" value="ECO:0007669"/>
    <property type="project" value="TreeGrafter"/>
</dbReference>
<dbReference type="InterPro" id="IPR001647">
    <property type="entry name" value="HTH_TetR"/>
</dbReference>
<feature type="DNA-binding region" description="H-T-H motif" evidence="4">
    <location>
        <begin position="43"/>
        <end position="62"/>
    </location>
</feature>
<dbReference type="Pfam" id="PF00440">
    <property type="entry name" value="TetR_N"/>
    <property type="match status" value="1"/>
</dbReference>
<sequence>MNTESRRARYTSLLRTRQKGQTTVLILEAVASILRRADVSAVTISEVARVAEVTERTVYRHFKTRDELLKAFWPWQLEQMGGPFTNRPRSLEAFLKTLPVLYAGWEREEGLVRAIFFSAEARAIRGPVTANYMNHISEFLSELLPDATLDERRQVAAPIVFLCSVANWIFMRDSCGYTGQQAAEATVRGIKLILEGARREGRAA</sequence>
<evidence type="ECO:0000256" key="4">
    <source>
        <dbReference type="PROSITE-ProRule" id="PRU00335"/>
    </source>
</evidence>
<evidence type="ECO:0000256" key="1">
    <source>
        <dbReference type="ARBA" id="ARBA00023015"/>
    </source>
</evidence>
<keyword evidence="7" id="KW-1185">Reference proteome</keyword>
<keyword evidence="1" id="KW-0805">Transcription regulation</keyword>
<evidence type="ECO:0000256" key="3">
    <source>
        <dbReference type="ARBA" id="ARBA00023163"/>
    </source>
</evidence>
<dbReference type="PANTHER" id="PTHR30055:SF234">
    <property type="entry name" value="HTH-TYPE TRANSCRIPTIONAL REGULATOR BETI"/>
    <property type="match status" value="1"/>
</dbReference>
<dbReference type="PRINTS" id="PR00455">
    <property type="entry name" value="HTHTETR"/>
</dbReference>
<dbReference type="EMBL" id="CP073078">
    <property type="protein sequence ID" value="QUD89826.1"/>
    <property type="molecule type" value="Genomic_DNA"/>
</dbReference>
<dbReference type="SUPFAM" id="SSF46689">
    <property type="entry name" value="Homeodomain-like"/>
    <property type="match status" value="1"/>
</dbReference>
<dbReference type="KEGG" id="caul:KCG34_08135"/>
<organism evidence="6 7">
    <name type="scientific">Phenylobacterium montanum</name>
    <dbReference type="NCBI Taxonomy" id="2823693"/>
    <lineage>
        <taxon>Bacteria</taxon>
        <taxon>Pseudomonadati</taxon>
        <taxon>Pseudomonadota</taxon>
        <taxon>Alphaproteobacteria</taxon>
        <taxon>Caulobacterales</taxon>
        <taxon>Caulobacteraceae</taxon>
        <taxon>Phenylobacterium</taxon>
    </lineage>
</organism>